<keyword evidence="4 12" id="KW-0812">Transmembrane</keyword>
<dbReference type="GO" id="GO:0016020">
    <property type="term" value="C:membrane"/>
    <property type="evidence" value="ECO:0007669"/>
    <property type="project" value="InterPro"/>
</dbReference>
<dbReference type="RefSeq" id="WP_051518528.1">
    <property type="nucleotide sequence ID" value="NZ_AWQS01000100.1"/>
</dbReference>
<dbReference type="AlphaFoldDB" id="W9GHR4"/>
<evidence type="ECO:0000256" key="5">
    <source>
        <dbReference type="ARBA" id="ARBA00022753"/>
    </source>
</evidence>
<keyword evidence="5" id="KW-0967">Endosome</keyword>
<dbReference type="InterPro" id="IPR058533">
    <property type="entry name" value="Cation_efflux_TM"/>
</dbReference>
<dbReference type="InterPro" id="IPR026765">
    <property type="entry name" value="Tmem163"/>
</dbReference>
<proteinExistence type="inferred from homology"/>
<dbReference type="OrthoDB" id="9805136at2"/>
<evidence type="ECO:0000313" key="15">
    <source>
        <dbReference type="Proteomes" id="UP000019494"/>
    </source>
</evidence>
<feature type="transmembrane region" description="Helical" evidence="12">
    <location>
        <begin position="165"/>
        <end position="188"/>
    </location>
</feature>
<evidence type="ECO:0000256" key="3">
    <source>
        <dbReference type="ARBA" id="ARBA00008731"/>
    </source>
</evidence>
<keyword evidence="9 12" id="KW-0472">Membrane</keyword>
<comment type="similarity">
    <text evidence="3">Belongs to the TMEM163 family.</text>
</comment>
<dbReference type="PANTHER" id="PTHR31937">
    <property type="entry name" value="TRANSMEMBRANE PROTEIN 163"/>
    <property type="match status" value="1"/>
</dbReference>
<name>W9GHR4_9MICO</name>
<reference evidence="15" key="1">
    <citation type="submission" date="2013-08" db="EMBL/GenBank/DDBJ databases">
        <title>Intrasporangium oryzae NRRL B-24470.</title>
        <authorList>
            <person name="Liu H."/>
            <person name="Wang G."/>
        </authorList>
    </citation>
    <scope>NUCLEOTIDE SEQUENCE [LARGE SCALE GENOMIC DNA]</scope>
    <source>
        <strain evidence="15">Q5-1</strain>
    </source>
</reference>
<evidence type="ECO:0000256" key="11">
    <source>
        <dbReference type="SAM" id="MobiDB-lite"/>
    </source>
</evidence>
<feature type="transmembrane region" description="Helical" evidence="12">
    <location>
        <begin position="92"/>
        <end position="109"/>
    </location>
</feature>
<evidence type="ECO:0000256" key="8">
    <source>
        <dbReference type="ARBA" id="ARBA00023018"/>
    </source>
</evidence>
<gene>
    <name evidence="14" type="ORF">N864_03645</name>
</gene>
<comment type="caution">
    <text evidence="14">The sequence shown here is derived from an EMBL/GenBank/DDBJ whole genome shotgun (WGS) entry which is preliminary data.</text>
</comment>
<evidence type="ECO:0000256" key="1">
    <source>
        <dbReference type="ARBA" id="ARBA00004146"/>
    </source>
</evidence>
<keyword evidence="7 12" id="KW-1133">Transmembrane helix</keyword>
<feature type="region of interest" description="Disordered" evidence="11">
    <location>
        <begin position="239"/>
        <end position="260"/>
    </location>
</feature>
<dbReference type="PANTHER" id="PTHR31937:SF2">
    <property type="entry name" value="TRANSMEMBRANE PROTEIN 163"/>
    <property type="match status" value="1"/>
</dbReference>
<evidence type="ECO:0000256" key="7">
    <source>
        <dbReference type="ARBA" id="ARBA00022989"/>
    </source>
</evidence>
<dbReference type="Proteomes" id="UP000019494">
    <property type="component" value="Unassembled WGS sequence"/>
</dbReference>
<dbReference type="GO" id="GO:0008324">
    <property type="term" value="F:monoatomic cation transmembrane transporter activity"/>
    <property type="evidence" value="ECO:0007669"/>
    <property type="project" value="InterPro"/>
</dbReference>
<dbReference type="EMBL" id="AWQS01000100">
    <property type="protein sequence ID" value="EWT05610.1"/>
    <property type="molecule type" value="Genomic_DNA"/>
</dbReference>
<dbReference type="InterPro" id="IPR027469">
    <property type="entry name" value="Cation_efflux_TMD_sf"/>
</dbReference>
<evidence type="ECO:0000256" key="6">
    <source>
        <dbReference type="ARBA" id="ARBA00022833"/>
    </source>
</evidence>
<keyword evidence="15" id="KW-1185">Reference proteome</keyword>
<feature type="transmembrane region" description="Helical" evidence="12">
    <location>
        <begin position="59"/>
        <end position="80"/>
    </location>
</feature>
<dbReference type="Gene3D" id="1.20.1510.10">
    <property type="entry name" value="Cation efflux protein transmembrane domain"/>
    <property type="match status" value="1"/>
</dbReference>
<evidence type="ECO:0000256" key="9">
    <source>
        <dbReference type="ARBA" id="ARBA00023136"/>
    </source>
</evidence>
<sequence length="260" mass="26869">MSTERSESTAAAPSTALSLERRRQLGRRAQLLAGASVGYNMLEAAISVAAGAAASSAALIGFGLDSLVEVGSGLVILWQFRHPIPETREKQALRLIAVSFFALAIYVTVDSVRTLTGSGEASPSTLGIAIAAASLLVMPFLSWAQRRTGRQLGSGSVVADSKQTLLCTYLSAVLLLGLLANALLGWSWADPVAALVIAGVAVREGIEAWRGEACECGPTSLIPDWGSGEAPSCDDGCCDGAETATSSSTPHSRPRPGQGR</sequence>
<protein>
    <submittedName>
        <fullName evidence="14">Membrane protein</fullName>
    </submittedName>
</protein>
<evidence type="ECO:0000256" key="12">
    <source>
        <dbReference type="SAM" id="Phobius"/>
    </source>
</evidence>
<organism evidence="14 15">
    <name type="scientific">Intrasporangium chromatireducens Q5-1</name>
    <dbReference type="NCBI Taxonomy" id="584657"/>
    <lineage>
        <taxon>Bacteria</taxon>
        <taxon>Bacillati</taxon>
        <taxon>Actinomycetota</taxon>
        <taxon>Actinomycetes</taxon>
        <taxon>Micrococcales</taxon>
        <taxon>Intrasporangiaceae</taxon>
        <taxon>Intrasporangium</taxon>
    </lineage>
</organism>
<keyword evidence="8" id="KW-0770">Synapse</keyword>
<dbReference type="SUPFAM" id="SSF161111">
    <property type="entry name" value="Cation efflux protein transmembrane domain-like"/>
    <property type="match status" value="1"/>
</dbReference>
<dbReference type="PATRIC" id="fig|584657.3.peg.2498"/>
<keyword evidence="10" id="KW-0968">Cytoplasmic vesicle</keyword>
<evidence type="ECO:0000256" key="4">
    <source>
        <dbReference type="ARBA" id="ARBA00022692"/>
    </source>
</evidence>
<accession>W9GHR4</accession>
<feature type="transmembrane region" description="Helical" evidence="12">
    <location>
        <begin position="121"/>
        <end position="144"/>
    </location>
</feature>
<evidence type="ECO:0000313" key="14">
    <source>
        <dbReference type="EMBL" id="EWT05610.1"/>
    </source>
</evidence>
<feature type="transmembrane region" description="Helical" evidence="12">
    <location>
        <begin position="31"/>
        <end position="53"/>
    </location>
</feature>
<dbReference type="Pfam" id="PF01545">
    <property type="entry name" value="Cation_efflux"/>
    <property type="match status" value="1"/>
</dbReference>
<feature type="domain" description="Cation efflux protein transmembrane" evidence="13">
    <location>
        <begin position="97"/>
        <end position="205"/>
    </location>
</feature>
<evidence type="ECO:0000256" key="2">
    <source>
        <dbReference type="ARBA" id="ARBA00004644"/>
    </source>
</evidence>
<keyword evidence="6" id="KW-0862">Zinc</keyword>
<dbReference type="GO" id="GO:0031410">
    <property type="term" value="C:cytoplasmic vesicle"/>
    <property type="evidence" value="ECO:0007669"/>
    <property type="project" value="UniProtKB-KW"/>
</dbReference>
<evidence type="ECO:0000256" key="10">
    <source>
        <dbReference type="ARBA" id="ARBA00023329"/>
    </source>
</evidence>
<comment type="subcellular location">
    <subcellularLocation>
        <location evidence="2">Cytoplasmic vesicle</location>
        <location evidence="2">Secretory vesicle</location>
        <location evidence="2">Synaptic vesicle membrane</location>
        <topology evidence="2">Multi-pass membrane protein</topology>
    </subcellularLocation>
    <subcellularLocation>
        <location evidence="1">Early endosome membrane</location>
    </subcellularLocation>
</comment>
<evidence type="ECO:0000259" key="13">
    <source>
        <dbReference type="Pfam" id="PF01545"/>
    </source>
</evidence>